<keyword evidence="1" id="KW-0732">Signal</keyword>
<dbReference type="InterPro" id="IPR015943">
    <property type="entry name" value="WD40/YVTN_repeat-like_dom_sf"/>
</dbReference>
<protein>
    <recommendedName>
        <fullName evidence="4">YVTN family beta-propeller protein</fullName>
    </recommendedName>
</protein>
<name>A0A4R3VBD8_ROSSA</name>
<proteinExistence type="predicted"/>
<reference evidence="2 3" key="1">
    <citation type="submission" date="2019-03" db="EMBL/GenBank/DDBJ databases">
        <title>Genomic Encyclopedia of Type Strains, Phase IV (KMG-IV): sequencing the most valuable type-strain genomes for metagenomic binning, comparative biology and taxonomic classification.</title>
        <authorList>
            <person name="Goeker M."/>
        </authorList>
    </citation>
    <scope>NUCLEOTIDE SEQUENCE [LARGE SCALE GENOMIC DNA]</scope>
    <source>
        <strain evidence="2 3">DSM 654</strain>
    </source>
</reference>
<organism evidence="2 3">
    <name type="scientific">Roseateles saccharophilus</name>
    <name type="common">Pseudomonas saccharophila</name>
    <dbReference type="NCBI Taxonomy" id="304"/>
    <lineage>
        <taxon>Bacteria</taxon>
        <taxon>Pseudomonadati</taxon>
        <taxon>Pseudomonadota</taxon>
        <taxon>Betaproteobacteria</taxon>
        <taxon>Burkholderiales</taxon>
        <taxon>Sphaerotilaceae</taxon>
        <taxon>Roseateles</taxon>
    </lineage>
</organism>
<dbReference type="InterPro" id="IPR011048">
    <property type="entry name" value="Haem_d1_sf"/>
</dbReference>
<evidence type="ECO:0000313" key="3">
    <source>
        <dbReference type="Proteomes" id="UP000295110"/>
    </source>
</evidence>
<dbReference type="AlphaFoldDB" id="A0A4R3VBD8"/>
<feature type="chain" id="PRO_5020664149" description="YVTN family beta-propeller protein" evidence="1">
    <location>
        <begin position="26"/>
        <end position="344"/>
    </location>
</feature>
<dbReference type="Gene3D" id="2.130.10.10">
    <property type="entry name" value="YVTN repeat-like/Quinoprotein amine dehydrogenase"/>
    <property type="match status" value="1"/>
</dbReference>
<comment type="caution">
    <text evidence="2">The sequence shown here is derived from an EMBL/GenBank/DDBJ whole genome shotgun (WGS) entry which is preliminary data.</text>
</comment>
<dbReference type="InterPro" id="IPR051200">
    <property type="entry name" value="Host-pathogen_enzymatic-act"/>
</dbReference>
<evidence type="ECO:0000256" key="1">
    <source>
        <dbReference type="SAM" id="SignalP"/>
    </source>
</evidence>
<dbReference type="RefSeq" id="WP_207911113.1">
    <property type="nucleotide sequence ID" value="NZ_CBCSGL010000043.1"/>
</dbReference>
<sequence length="344" mass="36343">MMPKTAKFRLPGLLALALLPLAAAAADFQVLQRYTLGGEGGWDYLSYDAPSHRLFIARGQHVQVVDPRTGGVVGDIPDTPGVHGIALAPELDKGFTSNGRDNSVSVFTASSLKTTAKIATPKGENPDFIAYDEGTKQVLAFNGRSHDASVIDAVGDKLVATIALAGKPEAAVVDGRGRMFIDIEDTNQLQAIDLKTRAVVATWPLPGCDEPAGLAMDRAARRLFVGCHNKALLVVNADTGKTVAQLPIGEGVDANGFDAERGLVFSSQGDGTLSVIQAAAADRYTPRQTVATARGARTMALDAAQHRVYLVTAEFDEQPAAPGQTRPRRTMKPGSFTLLVVGEK</sequence>
<dbReference type="Proteomes" id="UP000295110">
    <property type="component" value="Unassembled WGS sequence"/>
</dbReference>
<evidence type="ECO:0008006" key="4">
    <source>
        <dbReference type="Google" id="ProtNLM"/>
    </source>
</evidence>
<dbReference type="SUPFAM" id="SSF51004">
    <property type="entry name" value="C-terminal (heme d1) domain of cytochrome cd1-nitrite reductase"/>
    <property type="match status" value="1"/>
</dbReference>
<evidence type="ECO:0000313" key="2">
    <source>
        <dbReference type="EMBL" id="TCV00914.1"/>
    </source>
</evidence>
<dbReference type="EMBL" id="SMBU01000007">
    <property type="protein sequence ID" value="TCV00914.1"/>
    <property type="molecule type" value="Genomic_DNA"/>
</dbReference>
<feature type="signal peptide" evidence="1">
    <location>
        <begin position="1"/>
        <end position="25"/>
    </location>
</feature>
<keyword evidence="3" id="KW-1185">Reference proteome</keyword>
<accession>A0A4R3VBD8</accession>
<gene>
    <name evidence="2" type="ORF">EV671_100743</name>
</gene>
<dbReference type="PANTHER" id="PTHR47197">
    <property type="entry name" value="PROTEIN NIRF"/>
    <property type="match status" value="1"/>
</dbReference>
<dbReference type="PANTHER" id="PTHR47197:SF3">
    <property type="entry name" value="DIHYDRO-HEME D1 DEHYDROGENASE"/>
    <property type="match status" value="1"/>
</dbReference>